<dbReference type="Gene3D" id="1.50.40.10">
    <property type="entry name" value="Mitochondrial carrier domain"/>
    <property type="match status" value="1"/>
</dbReference>
<evidence type="ECO:0000256" key="5">
    <source>
        <dbReference type="ARBA" id="ARBA00022737"/>
    </source>
</evidence>
<keyword evidence="3 11" id="KW-0813">Transport</keyword>
<evidence type="ECO:0000256" key="9">
    <source>
        <dbReference type="ARBA" id="ARBA00023136"/>
    </source>
</evidence>
<organism evidence="12 13">
    <name type="scientific">Malassezia nana</name>
    <dbReference type="NCBI Taxonomy" id="180528"/>
    <lineage>
        <taxon>Eukaryota</taxon>
        <taxon>Fungi</taxon>
        <taxon>Dikarya</taxon>
        <taxon>Basidiomycota</taxon>
        <taxon>Ustilaginomycotina</taxon>
        <taxon>Malasseziomycetes</taxon>
        <taxon>Malasseziales</taxon>
        <taxon>Malasseziaceae</taxon>
        <taxon>Malassezia</taxon>
    </lineage>
</organism>
<reference evidence="12" key="1">
    <citation type="submission" date="2023-03" db="EMBL/GenBank/DDBJ databases">
        <title>Mating type loci evolution in Malassezia.</title>
        <authorList>
            <person name="Coelho M.A."/>
        </authorList>
    </citation>
    <scope>NUCLEOTIDE SEQUENCE</scope>
    <source>
        <strain evidence="12">CBS 9557</strain>
    </source>
</reference>
<dbReference type="InterPro" id="IPR051752">
    <property type="entry name" value="Mito_2-oxodicarb_carrier"/>
</dbReference>
<keyword evidence="4 10" id="KW-0812">Transmembrane</keyword>
<comment type="subcellular location">
    <subcellularLocation>
        <location evidence="1">Mitochondrion inner membrane</location>
        <topology evidence="1">Multi-pass membrane protein</topology>
    </subcellularLocation>
</comment>
<dbReference type="InterPro" id="IPR018108">
    <property type="entry name" value="MCP_transmembrane"/>
</dbReference>
<dbReference type="PANTHER" id="PTHR46356">
    <property type="entry name" value="MITOCHONDRIAL 2-OXODICARBOXYLATE CARRIER"/>
    <property type="match status" value="1"/>
</dbReference>
<protein>
    <recommendedName>
        <fullName evidence="14">Mitochondrial carrier</fullName>
    </recommendedName>
</protein>
<evidence type="ECO:0000313" key="12">
    <source>
        <dbReference type="EMBL" id="WFD25381.1"/>
    </source>
</evidence>
<dbReference type="PANTHER" id="PTHR46356:SF1">
    <property type="entry name" value="MITOCHONDRIAL 2-OXODICARBOXYLATE CARRIER"/>
    <property type="match status" value="1"/>
</dbReference>
<dbReference type="Proteomes" id="UP001213623">
    <property type="component" value="Chromosome 1"/>
</dbReference>
<keyword evidence="6" id="KW-0999">Mitochondrion inner membrane</keyword>
<dbReference type="InterPro" id="IPR023395">
    <property type="entry name" value="MCP_dom_sf"/>
</dbReference>
<keyword evidence="9 10" id="KW-0472">Membrane</keyword>
<comment type="similarity">
    <text evidence="2 11">Belongs to the mitochondrial carrier (TC 2.A.29) family.</text>
</comment>
<evidence type="ECO:0000256" key="3">
    <source>
        <dbReference type="ARBA" id="ARBA00022448"/>
    </source>
</evidence>
<evidence type="ECO:0000256" key="2">
    <source>
        <dbReference type="ARBA" id="ARBA00006375"/>
    </source>
</evidence>
<dbReference type="InterPro" id="IPR002067">
    <property type="entry name" value="MCP"/>
</dbReference>
<dbReference type="PROSITE" id="PS50920">
    <property type="entry name" value="SOLCAR"/>
    <property type="match status" value="3"/>
</dbReference>
<dbReference type="GO" id="GO:0005743">
    <property type="term" value="C:mitochondrial inner membrane"/>
    <property type="evidence" value="ECO:0007669"/>
    <property type="project" value="UniProtKB-SubCell"/>
</dbReference>
<evidence type="ECO:0000256" key="1">
    <source>
        <dbReference type="ARBA" id="ARBA00004448"/>
    </source>
</evidence>
<dbReference type="Pfam" id="PF00153">
    <property type="entry name" value="Mito_carr"/>
    <property type="match status" value="3"/>
</dbReference>
<name>A0AAF0EME2_9BASI</name>
<evidence type="ECO:0000256" key="10">
    <source>
        <dbReference type="PROSITE-ProRule" id="PRU00282"/>
    </source>
</evidence>
<evidence type="ECO:0000256" key="6">
    <source>
        <dbReference type="ARBA" id="ARBA00022792"/>
    </source>
</evidence>
<feature type="repeat" description="Solcar" evidence="10">
    <location>
        <begin position="13"/>
        <end position="105"/>
    </location>
</feature>
<evidence type="ECO:0000256" key="8">
    <source>
        <dbReference type="ARBA" id="ARBA00023128"/>
    </source>
</evidence>
<evidence type="ECO:0000256" key="11">
    <source>
        <dbReference type="RuleBase" id="RU000488"/>
    </source>
</evidence>
<feature type="repeat" description="Solcar" evidence="10">
    <location>
        <begin position="115"/>
        <end position="201"/>
    </location>
</feature>
<dbReference type="SUPFAM" id="SSF103506">
    <property type="entry name" value="Mitochondrial carrier"/>
    <property type="match status" value="1"/>
</dbReference>
<keyword evidence="5" id="KW-0677">Repeat</keyword>
<dbReference type="GO" id="GO:0055085">
    <property type="term" value="P:transmembrane transport"/>
    <property type="evidence" value="ECO:0007669"/>
    <property type="project" value="InterPro"/>
</dbReference>
<dbReference type="AlphaFoldDB" id="A0AAF0EME2"/>
<proteinExistence type="inferred from homology"/>
<keyword evidence="8" id="KW-0496">Mitochondrion</keyword>
<feature type="repeat" description="Solcar" evidence="10">
    <location>
        <begin position="210"/>
        <end position="300"/>
    </location>
</feature>
<gene>
    <name evidence="12" type="ORF">MNAN1_000349</name>
</gene>
<dbReference type="PRINTS" id="PR00926">
    <property type="entry name" value="MITOCARRIER"/>
</dbReference>
<keyword evidence="7" id="KW-1133">Transmembrane helix</keyword>
<keyword evidence="13" id="KW-1185">Reference proteome</keyword>
<evidence type="ECO:0000313" key="13">
    <source>
        <dbReference type="Proteomes" id="UP001213623"/>
    </source>
</evidence>
<evidence type="ECO:0000256" key="7">
    <source>
        <dbReference type="ARBA" id="ARBA00022989"/>
    </source>
</evidence>
<accession>A0AAF0EME2</accession>
<sequence length="310" mass="33613">MSARPSGSAPQPLPTYVTLVSGAIAGVVELTCLYPLDVVKTRLQLQQRTAVPGGSAPYRGIFSTLTRIMRDEGPLALYRGIAPLLLLEAPKRAIKFGANDFWGKVFRPLFPKRGSQATHALATGCAAGATESLVVVPFELVKIRLQDRAQTHLYRGPMDVVRKIVAESGWSGLYRGLPVTMIRHILWNGGYFGSIPAIRSQLRPATNERERIQNVLLIGTIGGFIGTVLNTPADVVKTRIQNTSPVPGQPAKYRGFFHGMALILREEGVGALYKGFLPKVVRLAPGGGLLLLVVETVNGQVRRMLGPPYI</sequence>
<dbReference type="EMBL" id="CP119892">
    <property type="protein sequence ID" value="WFD25381.1"/>
    <property type="molecule type" value="Genomic_DNA"/>
</dbReference>
<evidence type="ECO:0000256" key="4">
    <source>
        <dbReference type="ARBA" id="ARBA00022692"/>
    </source>
</evidence>
<evidence type="ECO:0008006" key="14">
    <source>
        <dbReference type="Google" id="ProtNLM"/>
    </source>
</evidence>